<gene>
    <name evidence="2" type="ORF">GCM10011346_33630</name>
</gene>
<dbReference type="RefSeq" id="WP_188735498.1">
    <property type="nucleotide sequence ID" value="NZ_BMLW01000010.1"/>
</dbReference>
<comment type="caution">
    <text evidence="2">The sequence shown here is derived from an EMBL/GenBank/DDBJ whole genome shotgun (WGS) entry which is preliminary data.</text>
</comment>
<evidence type="ECO:0008006" key="4">
    <source>
        <dbReference type="Google" id="ProtNLM"/>
    </source>
</evidence>
<evidence type="ECO:0000313" key="2">
    <source>
        <dbReference type="EMBL" id="GGP13478.1"/>
    </source>
</evidence>
<evidence type="ECO:0000256" key="1">
    <source>
        <dbReference type="SAM" id="Coils"/>
    </source>
</evidence>
<dbReference type="EMBL" id="BMLW01000010">
    <property type="protein sequence ID" value="GGP13478.1"/>
    <property type="molecule type" value="Genomic_DNA"/>
</dbReference>
<evidence type="ECO:0000313" key="3">
    <source>
        <dbReference type="Proteomes" id="UP000641206"/>
    </source>
</evidence>
<reference evidence="3" key="1">
    <citation type="journal article" date="2019" name="Int. J. Syst. Evol. Microbiol.">
        <title>The Global Catalogue of Microorganisms (GCM) 10K type strain sequencing project: providing services to taxonomists for standard genome sequencing and annotation.</title>
        <authorList>
            <consortium name="The Broad Institute Genomics Platform"/>
            <consortium name="The Broad Institute Genome Sequencing Center for Infectious Disease"/>
            <person name="Wu L."/>
            <person name="Ma J."/>
        </authorList>
    </citation>
    <scope>NUCLEOTIDE SEQUENCE [LARGE SCALE GENOMIC DNA]</scope>
    <source>
        <strain evidence="3">CGMCC 1.7693</strain>
    </source>
</reference>
<protein>
    <recommendedName>
        <fullName evidence="4">Sigma-70 family RNA polymerase sigma factor</fullName>
    </recommendedName>
</protein>
<keyword evidence="1" id="KW-0175">Coiled coil</keyword>
<sequence>MIDHQKLNMYVTRLQTCETSEYDSLFSDFYRELTSAWSSEGAIDSLVYKYRLEKEDVLSLANRMSFELIEKYKESEGNFYHFLSTSISRKLIDEAKKRNERANAQASSFETSMEDDPNMIPFIPHANAEEEAIEFLQKESEQQQLLAYLREKTDEKCRQAMSAFSKSTTYNGAAKLLGIDNETAKRRIRKVAKQFDSSIHGSFYDYFTVHTYSA</sequence>
<keyword evidence="3" id="KW-1185">Reference proteome</keyword>
<name>A0ABQ2NY54_9BACI</name>
<organism evidence="2 3">
    <name type="scientific">Oceanobacillus neutriphilus</name>
    <dbReference type="NCBI Taxonomy" id="531815"/>
    <lineage>
        <taxon>Bacteria</taxon>
        <taxon>Bacillati</taxon>
        <taxon>Bacillota</taxon>
        <taxon>Bacilli</taxon>
        <taxon>Bacillales</taxon>
        <taxon>Bacillaceae</taxon>
        <taxon>Oceanobacillus</taxon>
    </lineage>
</organism>
<dbReference type="Proteomes" id="UP000641206">
    <property type="component" value="Unassembled WGS sequence"/>
</dbReference>
<feature type="coiled-coil region" evidence="1">
    <location>
        <begin position="92"/>
        <end position="146"/>
    </location>
</feature>
<accession>A0ABQ2NY54</accession>
<proteinExistence type="predicted"/>